<dbReference type="InterPro" id="IPR001826">
    <property type="entry name" value="RHS"/>
</dbReference>
<feature type="compositionally biased region" description="Basic and acidic residues" evidence="2">
    <location>
        <begin position="343"/>
        <end position="353"/>
    </location>
</feature>
<dbReference type="Gene3D" id="2.180.10.10">
    <property type="entry name" value="RHS repeat-associated core"/>
    <property type="match status" value="3"/>
</dbReference>
<dbReference type="Pfam" id="PF20148">
    <property type="entry name" value="DUF6531"/>
    <property type="match status" value="1"/>
</dbReference>
<evidence type="ECO:0000256" key="2">
    <source>
        <dbReference type="SAM" id="MobiDB-lite"/>
    </source>
</evidence>
<feature type="region of interest" description="Disordered" evidence="2">
    <location>
        <begin position="217"/>
        <end position="258"/>
    </location>
</feature>
<feature type="domain" description="Outer membrane channel protein CpnT-like N-terminal" evidence="6">
    <location>
        <begin position="19"/>
        <end position="155"/>
    </location>
</feature>
<dbReference type="InterPro" id="IPR050708">
    <property type="entry name" value="T6SS_VgrG/RHS"/>
</dbReference>
<evidence type="ECO:0008006" key="9">
    <source>
        <dbReference type="Google" id="ProtNLM"/>
    </source>
</evidence>
<feature type="region of interest" description="Disordered" evidence="2">
    <location>
        <begin position="340"/>
        <end position="414"/>
    </location>
</feature>
<dbReference type="Pfam" id="PF05593">
    <property type="entry name" value="RHS_repeat"/>
    <property type="match status" value="3"/>
</dbReference>
<dbReference type="NCBIfam" id="TIGR03696">
    <property type="entry name" value="Rhs_assc_core"/>
    <property type="match status" value="1"/>
</dbReference>
<dbReference type="InterPro" id="IPR056823">
    <property type="entry name" value="TEN-like_YD-shell"/>
</dbReference>
<feature type="region of interest" description="Disordered" evidence="2">
    <location>
        <begin position="275"/>
        <end position="299"/>
    </location>
</feature>
<reference evidence="7 8" key="1">
    <citation type="submission" date="2019-12" db="EMBL/GenBank/DDBJ databases">
        <title>Whole genome shotgun sequence of Streptomyces caniferus NBRC 15389.</title>
        <authorList>
            <person name="Ichikawa N."/>
            <person name="Kimura A."/>
            <person name="Kitahashi Y."/>
            <person name="Komaki H."/>
            <person name="Tamura T."/>
        </authorList>
    </citation>
    <scope>NUCLEOTIDE SEQUENCE [LARGE SCALE GENOMIC DNA]</scope>
    <source>
        <strain evidence="7 8">NBRC 15389</strain>
    </source>
</reference>
<dbReference type="SUPFAM" id="SSF63829">
    <property type="entry name" value="Calcium-dependent phosphotriesterase"/>
    <property type="match status" value="1"/>
</dbReference>
<feature type="compositionally biased region" description="Gly residues" evidence="2">
    <location>
        <begin position="243"/>
        <end position="258"/>
    </location>
</feature>
<evidence type="ECO:0000259" key="3">
    <source>
        <dbReference type="Pfam" id="PF03527"/>
    </source>
</evidence>
<comment type="caution">
    <text evidence="7">The sequence shown here is derived from an EMBL/GenBank/DDBJ whole genome shotgun (WGS) entry which is preliminary data.</text>
</comment>
<gene>
    <name evidence="7" type="ORF">Scani_57390</name>
</gene>
<accession>A0A640SGI7</accession>
<feature type="compositionally biased region" description="Basic and acidic residues" evidence="2">
    <location>
        <begin position="217"/>
        <end position="230"/>
    </location>
</feature>
<sequence>MVNGGVFYVGVVLPGWADEVLDIIGVSWPNVDEDDYRDMADAMREFADDIDHGANEAHTAIQGLVGSAGGSLAVEALNAHWSKINGTHLKNLGECGRMAATAMDGVAVLIEGAKIGAIVQLGILAAEVIAAQAAAPFTLGLSEVGALAATQATRVIVKRLFKEVCQQVAEQVISIALTPVEEALGAMVGDLVVQIGANALGVKDGVDLGQTAKAGKDGFHQGVQDAKDSAKSAADNPMELLSAGGGSGGGGGGAGGGFSFDPDEHDRVVTGLQSAGGTFRNKAGGKIGRARSHHGRTRGKDAIADAANAMLDRVIDGIEAGVKKTAKHLDDNMTRGVKQMAKNHQDNDRKLADHFTGIGKGDKKDLKAPGSGTGNRAGGKKPGSGSPKSPLRNGAAEPHKTSTPADDRNCRSDPIDIASGEMVLAQEDVSLPAVLPLLLSRTHVSSYRCGGWFGPSWSSTLDQRLELDNEGVVFAAEDGMILVYPVPGHDEPVLPVEGPRWPLSWDPETPGGLRISDPQEGRSWHFAQPANVTGELRGLSPSQLPLTAITDRHGNQIDIDYSDDGTPSEVWHSGGYRIRVETAGLRISGLRLLGARSSDAVALATEPTHSAEAEGDSAVGMLLTAFAYDANGNLAEVTNSSGVPMGFTYDQDGRITSWTDRNRHRYDYLYDAAGRCVETRGEGGFLDAVFVYDDEARCTRVTDALGQVTVYELNERGQTTKETDPSGAVTTFEWDRYHRLLRRTDPLGLTVTMEYDAAGDATAVTRPDGSRMTAVYNDLHQPLLMVGADGSGWQYAYDDCGNLLQIIDPAGATTSYEYGSFGHLTAVTDAIGQTTRLTANAAGLPVSVTDPLGAVTTCERDAFGRPRLVTDPMGAVTAFGWTVEGQPAWCTRPDGHTERWSYDAEENLRQHVDAAGGTTSFEYTFFDRVSARTGPDGARFTFAYDAELRLIAVTNPHGQQWRYVYDSMGRAVQETDFNGRHISYTHDVAGRLTSRTNGAGQTVRYTRDLLDRVVREATQVGGSRFHYDAEGRLLYAANGATDLAFTYDAAGRLLTEQQDSAVIEFGYDRLGRRTLRRTPSGVESRWTYDAAGRPAALVSAGREVRFGHDLAGREVRRNLGAAILSQTWDPANRMTAQTLSGMSAPPGADIPETALRHRTFAYRPDDQLLGFTDTMLGTRAFDLDPVGRVTSVSGHNWSETYAYDTAGNLAYTGSHTAGQASLNDTAGKRSYDGTLLRRAGRTSYEYDGQGRVIKQCRRLLSGGTRSWHYSWDADDRLTTVTLPDGTLWRYHYDPLGRRIAKQRLSGDNTTVVEQTTFTWDGTVLAEELRSGSGSAGVQVTSWEWDPFGYRVLTQVDRTAGGSEPAQEEFDERFYSIITDLVGTPTELVDEDGAIAWHSRTTLWGTPLPVDPREAVVGCSLGFPGQYHDRESGLHYNLFRYYDSRTGRYLSPDPLGLGPAPDPHGYVDNPFAEIDPLGLAKKKCPVIIERYGSEAEAKASAAVKPNGGLVPRPGHERQPKWIAQTGKVNPGTLGKSKNYTHKMEFHCKPEVLAWLKQYEIKPTNEPGRYAVPADKIDEFNKYVEKTTVQPLDSGGGRRRRR</sequence>
<dbReference type="InterPro" id="IPR031325">
    <property type="entry name" value="RHS_repeat"/>
</dbReference>
<dbReference type="InterPro" id="IPR045351">
    <property type="entry name" value="DUF6531"/>
</dbReference>
<evidence type="ECO:0000313" key="7">
    <source>
        <dbReference type="EMBL" id="GFE09471.1"/>
    </source>
</evidence>
<organism evidence="7 8">
    <name type="scientific">Streptomyces caniferus</name>
    <dbReference type="NCBI Taxonomy" id="285557"/>
    <lineage>
        <taxon>Bacteria</taxon>
        <taxon>Bacillati</taxon>
        <taxon>Actinomycetota</taxon>
        <taxon>Actinomycetes</taxon>
        <taxon>Kitasatosporales</taxon>
        <taxon>Streptomycetaceae</taxon>
        <taxon>Streptomyces</taxon>
    </lineage>
</organism>
<feature type="domain" description="Teneurin-like YD-shell" evidence="5">
    <location>
        <begin position="626"/>
        <end position="778"/>
    </location>
</feature>
<feature type="domain" description="Teneurin-like YD-shell" evidence="5">
    <location>
        <begin position="960"/>
        <end position="1095"/>
    </location>
</feature>
<evidence type="ECO:0000259" key="5">
    <source>
        <dbReference type="Pfam" id="PF25023"/>
    </source>
</evidence>
<dbReference type="Pfam" id="PF03527">
    <property type="entry name" value="RHS"/>
    <property type="match status" value="1"/>
</dbReference>
<dbReference type="Pfam" id="PF25023">
    <property type="entry name" value="TEN_YD-shell"/>
    <property type="match status" value="2"/>
</dbReference>
<dbReference type="InterPro" id="IPR006530">
    <property type="entry name" value="YD"/>
</dbReference>
<name>A0A640SGI7_9ACTN</name>
<dbReference type="InterPro" id="IPR022385">
    <property type="entry name" value="Rhs_assc_core"/>
</dbReference>
<dbReference type="Pfam" id="PF25547">
    <property type="entry name" value="WXG100_2"/>
    <property type="match status" value="1"/>
</dbReference>
<feature type="domain" description="DUF6531" evidence="4">
    <location>
        <begin position="413"/>
        <end position="484"/>
    </location>
</feature>
<evidence type="ECO:0000313" key="8">
    <source>
        <dbReference type="Proteomes" id="UP000435837"/>
    </source>
</evidence>
<evidence type="ECO:0000256" key="1">
    <source>
        <dbReference type="ARBA" id="ARBA00022737"/>
    </source>
</evidence>
<dbReference type="PANTHER" id="PTHR32305">
    <property type="match status" value="1"/>
</dbReference>
<feature type="compositionally biased region" description="Basic residues" evidence="2">
    <location>
        <begin position="288"/>
        <end position="297"/>
    </location>
</feature>
<protein>
    <recommendedName>
        <fullName evidence="9">Type IV secretion protein Rhs</fullName>
    </recommendedName>
</protein>
<evidence type="ECO:0000259" key="6">
    <source>
        <dbReference type="Pfam" id="PF25547"/>
    </source>
</evidence>
<keyword evidence="1" id="KW-0677">Repeat</keyword>
<dbReference type="PANTHER" id="PTHR32305:SF15">
    <property type="entry name" value="PROTEIN RHSA-RELATED"/>
    <property type="match status" value="1"/>
</dbReference>
<dbReference type="EMBL" id="BLIN01000005">
    <property type="protein sequence ID" value="GFE09471.1"/>
    <property type="molecule type" value="Genomic_DNA"/>
</dbReference>
<dbReference type="NCBIfam" id="TIGR01643">
    <property type="entry name" value="YD_repeat_2x"/>
    <property type="match status" value="10"/>
</dbReference>
<feature type="compositionally biased region" description="Basic and acidic residues" evidence="2">
    <location>
        <begin position="397"/>
        <end position="414"/>
    </location>
</feature>
<dbReference type="InterPro" id="IPR057746">
    <property type="entry name" value="CpnT-like_N"/>
</dbReference>
<dbReference type="RefSeq" id="WP_246296182.1">
    <property type="nucleotide sequence ID" value="NZ_BAAATH010000037.1"/>
</dbReference>
<proteinExistence type="predicted"/>
<evidence type="ECO:0000259" key="4">
    <source>
        <dbReference type="Pfam" id="PF20148"/>
    </source>
</evidence>
<dbReference type="Proteomes" id="UP000435837">
    <property type="component" value="Unassembled WGS sequence"/>
</dbReference>
<feature type="domain" description="RHS protein conserved region" evidence="3">
    <location>
        <begin position="1378"/>
        <end position="1405"/>
    </location>
</feature>
<feature type="compositionally biased region" description="Gly residues" evidence="2">
    <location>
        <begin position="371"/>
        <end position="382"/>
    </location>
</feature>